<dbReference type="SUPFAM" id="SSF81321">
    <property type="entry name" value="Family A G protein-coupled receptor-like"/>
    <property type="match status" value="1"/>
</dbReference>
<keyword evidence="4 6" id="KW-0472">Membrane</keyword>
<evidence type="ECO:0000313" key="8">
    <source>
        <dbReference type="EMBL" id="CAB9505950.1"/>
    </source>
</evidence>
<dbReference type="Gene3D" id="1.20.1070.10">
    <property type="entry name" value="Rhodopsin 7-helix transmembrane proteins"/>
    <property type="match status" value="1"/>
</dbReference>
<dbReference type="Proteomes" id="UP001153069">
    <property type="component" value="Unassembled WGS sequence"/>
</dbReference>
<feature type="compositionally biased region" description="Basic residues" evidence="5">
    <location>
        <begin position="397"/>
        <end position="411"/>
    </location>
</feature>
<evidence type="ECO:0008006" key="10">
    <source>
        <dbReference type="Google" id="ProtNLM"/>
    </source>
</evidence>
<feature type="region of interest" description="Disordered" evidence="5">
    <location>
        <begin position="264"/>
        <end position="296"/>
    </location>
</feature>
<keyword evidence="7" id="KW-0732">Signal</keyword>
<dbReference type="PANTHER" id="PTHR23112">
    <property type="entry name" value="G PROTEIN-COUPLED RECEPTOR 157-RELATED"/>
    <property type="match status" value="1"/>
</dbReference>
<comment type="caution">
    <text evidence="8">The sequence shown here is derived from an EMBL/GenBank/DDBJ whole genome shotgun (WGS) entry which is preliminary data.</text>
</comment>
<dbReference type="OrthoDB" id="100006at2759"/>
<proteinExistence type="predicted"/>
<feature type="transmembrane region" description="Helical" evidence="6">
    <location>
        <begin position="226"/>
        <end position="248"/>
    </location>
</feature>
<reference evidence="8" key="1">
    <citation type="submission" date="2020-06" db="EMBL/GenBank/DDBJ databases">
        <authorList>
            <consortium name="Plant Systems Biology data submission"/>
        </authorList>
    </citation>
    <scope>NUCLEOTIDE SEQUENCE</scope>
    <source>
        <strain evidence="8">D6</strain>
    </source>
</reference>
<feature type="chain" id="PRO_5040258973" description="G-protein coupled receptors family 1 profile domain-containing protein" evidence="7">
    <location>
        <begin position="27"/>
        <end position="430"/>
    </location>
</feature>
<feature type="region of interest" description="Disordered" evidence="5">
    <location>
        <begin position="394"/>
        <end position="430"/>
    </location>
</feature>
<dbReference type="EMBL" id="CAICTM010000248">
    <property type="protein sequence ID" value="CAB9505950.1"/>
    <property type="molecule type" value="Genomic_DNA"/>
</dbReference>
<feature type="transmembrane region" description="Helical" evidence="6">
    <location>
        <begin position="88"/>
        <end position="110"/>
    </location>
</feature>
<dbReference type="CDD" id="cd00637">
    <property type="entry name" value="7tm_classA_rhodopsin-like"/>
    <property type="match status" value="1"/>
</dbReference>
<keyword evidence="9" id="KW-1185">Reference proteome</keyword>
<dbReference type="GO" id="GO:0005886">
    <property type="term" value="C:plasma membrane"/>
    <property type="evidence" value="ECO:0007669"/>
    <property type="project" value="TreeGrafter"/>
</dbReference>
<dbReference type="GO" id="GO:0007189">
    <property type="term" value="P:adenylate cyclase-activating G protein-coupled receptor signaling pathway"/>
    <property type="evidence" value="ECO:0007669"/>
    <property type="project" value="TreeGrafter"/>
</dbReference>
<evidence type="ECO:0000256" key="4">
    <source>
        <dbReference type="ARBA" id="ARBA00023136"/>
    </source>
</evidence>
<feature type="transmembrane region" description="Helical" evidence="6">
    <location>
        <begin position="130"/>
        <end position="157"/>
    </location>
</feature>
<sequence>MGKRLLHDLEFVGLLSLVVFATAASAAESNSTGVGHNDHVVSDTRQITAAILPKPFALLSVICSYVMIREVVEDQRSARHNGSPIKRVLLSMAIADVSFSIGYFLGTWPAPPDMPDSTIMNYGTVASCEFQGFIILLGYVASILGGAALSVYYLLVVRLGKSDRDLHRIERWVLPSIWIVALGWAIYPIPLDLYNFGLEVCFLESVPEICSGDECIRGSDTTFHQLALALLPILSMCLSVGIMIAIYVKVRYVENMSKKYATSIHNPSSGHHMSARSSIDSHTQHSNHAQSERHSAVNRQKSLAVARQGMFYILAFLLTYFFPLVAAVRYAIFGTWNDVFDDFAYGIFVPSAGTLNFLVFARLRSPMKTPEGRVLRSMFCCTCLRSMRNDYTPGRASGHRGTKGSSQHHGRNGTNVSALQEECKEEESPP</sequence>
<evidence type="ECO:0000313" key="9">
    <source>
        <dbReference type="Proteomes" id="UP001153069"/>
    </source>
</evidence>
<evidence type="ECO:0000256" key="7">
    <source>
        <dbReference type="SAM" id="SignalP"/>
    </source>
</evidence>
<evidence type="ECO:0000256" key="1">
    <source>
        <dbReference type="ARBA" id="ARBA00004141"/>
    </source>
</evidence>
<evidence type="ECO:0000256" key="3">
    <source>
        <dbReference type="ARBA" id="ARBA00022989"/>
    </source>
</evidence>
<feature type="signal peptide" evidence="7">
    <location>
        <begin position="1"/>
        <end position="26"/>
    </location>
</feature>
<evidence type="ECO:0000256" key="2">
    <source>
        <dbReference type="ARBA" id="ARBA00022692"/>
    </source>
</evidence>
<keyword evidence="2 6" id="KW-0812">Transmembrane</keyword>
<accession>A0A9N8DPM5</accession>
<comment type="subcellular location">
    <subcellularLocation>
        <location evidence="1">Membrane</location>
        <topology evidence="1">Multi-pass membrane protein</topology>
    </subcellularLocation>
</comment>
<dbReference type="AlphaFoldDB" id="A0A9N8DPM5"/>
<feature type="transmembrane region" description="Helical" evidence="6">
    <location>
        <begin position="343"/>
        <end position="363"/>
    </location>
</feature>
<dbReference type="GO" id="GO:0004930">
    <property type="term" value="F:G protein-coupled receptor activity"/>
    <property type="evidence" value="ECO:0007669"/>
    <property type="project" value="TreeGrafter"/>
</dbReference>
<dbReference type="PANTHER" id="PTHR23112:SF0">
    <property type="entry name" value="TRANSMEMBRANE PROTEIN 116"/>
    <property type="match status" value="1"/>
</dbReference>
<feature type="transmembrane region" description="Helical" evidence="6">
    <location>
        <begin position="309"/>
        <end position="331"/>
    </location>
</feature>
<organism evidence="8 9">
    <name type="scientific">Seminavis robusta</name>
    <dbReference type="NCBI Taxonomy" id="568900"/>
    <lineage>
        <taxon>Eukaryota</taxon>
        <taxon>Sar</taxon>
        <taxon>Stramenopiles</taxon>
        <taxon>Ochrophyta</taxon>
        <taxon>Bacillariophyta</taxon>
        <taxon>Bacillariophyceae</taxon>
        <taxon>Bacillariophycidae</taxon>
        <taxon>Naviculales</taxon>
        <taxon>Naviculaceae</taxon>
        <taxon>Seminavis</taxon>
    </lineage>
</organism>
<evidence type="ECO:0000256" key="5">
    <source>
        <dbReference type="SAM" id="MobiDB-lite"/>
    </source>
</evidence>
<feature type="transmembrane region" description="Helical" evidence="6">
    <location>
        <begin position="50"/>
        <end position="68"/>
    </location>
</feature>
<protein>
    <recommendedName>
        <fullName evidence="10">G-protein coupled receptors family 1 profile domain-containing protein</fullName>
    </recommendedName>
</protein>
<name>A0A9N8DPM5_9STRA</name>
<feature type="compositionally biased region" description="Polar residues" evidence="5">
    <location>
        <begin position="264"/>
        <end position="289"/>
    </location>
</feature>
<gene>
    <name evidence="8" type="ORF">SEMRO_249_G098570.1</name>
</gene>
<feature type="transmembrane region" description="Helical" evidence="6">
    <location>
        <begin position="169"/>
        <end position="187"/>
    </location>
</feature>
<keyword evidence="3 6" id="KW-1133">Transmembrane helix</keyword>
<evidence type="ECO:0000256" key="6">
    <source>
        <dbReference type="SAM" id="Phobius"/>
    </source>
</evidence>